<feature type="transmembrane region" description="Helical" evidence="5">
    <location>
        <begin position="68"/>
        <end position="87"/>
    </location>
</feature>
<dbReference type="GO" id="GO:0030674">
    <property type="term" value="F:protein-macromolecule adaptor activity"/>
    <property type="evidence" value="ECO:0007669"/>
    <property type="project" value="TreeGrafter"/>
</dbReference>
<evidence type="ECO:0000256" key="5">
    <source>
        <dbReference type="SAM" id="Phobius"/>
    </source>
</evidence>
<dbReference type="InParanoid" id="G8Y447"/>
<evidence type="ECO:0000313" key="6">
    <source>
        <dbReference type="EMBL" id="CCE85465.1"/>
    </source>
</evidence>
<keyword evidence="7" id="KW-1185">Reference proteome</keyword>
<dbReference type="AlphaFoldDB" id="G8Y447"/>
<dbReference type="HOGENOM" id="CLU_017002_3_0_1"/>
<feature type="transmembrane region" description="Helical" evidence="5">
    <location>
        <begin position="18"/>
        <end position="37"/>
    </location>
</feature>
<protein>
    <recommendedName>
        <fullName evidence="4">Peroxin-3</fullName>
    </recommendedName>
</protein>
<sequence>MAVFSSLSSFVNRHKKKFLFTAIASVSIYYLINQYVIKRIRNFRDSLKQELFVKEQIKRRFMQTQSDCYVTVLALIPILSQPIINYLPTELITQALKLKKSNAKPNANNEISDSLLTTDNLIIHQHSNDSKDLSYYMNLSKTDLWSLLKIKTLTRTLTLVYSVSSLLLLTRLQLNTVARRSYIQSVILLAGGQVENTENSQDYYIEQAYLSLSWWLLNKGWQNISDVVESHVISKFESINARTELTLPKFDEILTEVMEQIKASKRTLILDSIFPCTFETITESLLNTNPELINDLDNEESLLVKLNEETIQTIHSELFSDLFFDTVMLTKTTLMQNLSQTLDPKALETDNGLPVSIQSAQLPRSFKLANILAQLSVQCGILCDSSNLSEDGYDELSGNVYVNSINESEQLEEFSASIYSNFD</sequence>
<dbReference type="InterPro" id="IPR006966">
    <property type="entry name" value="Peroxin-3"/>
</dbReference>
<dbReference type="GO" id="GO:0045046">
    <property type="term" value="P:protein import into peroxisome membrane"/>
    <property type="evidence" value="ECO:0007669"/>
    <property type="project" value="TreeGrafter"/>
</dbReference>
<gene>
    <name evidence="6" type="primary">Piso0_005061</name>
    <name evidence="6" type="ORF">GNLVRS01_PISO0M06876g</name>
</gene>
<proteinExistence type="inferred from homology"/>
<keyword evidence="5" id="KW-0472">Membrane</keyword>
<dbReference type="GO" id="GO:0005778">
    <property type="term" value="C:peroxisomal membrane"/>
    <property type="evidence" value="ECO:0007669"/>
    <property type="project" value="UniProtKB-SubCell"/>
</dbReference>
<organism evidence="6 7">
    <name type="scientific">Pichia sorbitophila (strain ATCC MYA-4447 / BCRC 22081 / CBS 7064 / NBRC 10061 / NRRL Y-12695)</name>
    <name type="common">Hybrid yeast</name>
    <dbReference type="NCBI Taxonomy" id="559304"/>
    <lineage>
        <taxon>Eukaryota</taxon>
        <taxon>Fungi</taxon>
        <taxon>Dikarya</taxon>
        <taxon>Ascomycota</taxon>
        <taxon>Saccharomycotina</taxon>
        <taxon>Pichiomycetes</taxon>
        <taxon>Debaryomycetaceae</taxon>
        <taxon>Millerozyma</taxon>
    </lineage>
</organism>
<evidence type="ECO:0000256" key="2">
    <source>
        <dbReference type="ARBA" id="ARBA00008933"/>
    </source>
</evidence>
<comment type="similarity">
    <text evidence="2">Belongs to the peroxin-3 family.</text>
</comment>
<evidence type="ECO:0000256" key="4">
    <source>
        <dbReference type="ARBA" id="ARBA00032508"/>
    </source>
</evidence>
<dbReference type="OrthoDB" id="45930at2759"/>
<dbReference type="PANTHER" id="PTHR28080">
    <property type="entry name" value="PEROXISOMAL BIOGENESIS FACTOR 3"/>
    <property type="match status" value="1"/>
</dbReference>
<comment type="subcellular location">
    <subcellularLocation>
        <location evidence="1">Peroxisome membrane</location>
        <topology evidence="1">Single-pass membrane protein</topology>
    </subcellularLocation>
</comment>
<name>G8Y447_PICSO</name>
<dbReference type="PANTHER" id="PTHR28080:SF1">
    <property type="entry name" value="PEROXISOMAL BIOGENESIS FACTOR 3"/>
    <property type="match status" value="1"/>
</dbReference>
<reference evidence="6 7" key="1">
    <citation type="journal article" date="2012" name="G3 (Bethesda)">
        <title>Pichia sorbitophila, an interspecies yeast hybrid reveals early steps of genome resolution following polyploidization.</title>
        <authorList>
            <person name="Leh Louis V."/>
            <person name="Despons L."/>
            <person name="Friedrich A."/>
            <person name="Martin T."/>
            <person name="Durrens P."/>
            <person name="Casaregola S."/>
            <person name="Neuveglise C."/>
            <person name="Fairhead C."/>
            <person name="Marck C."/>
            <person name="Cruz J.A."/>
            <person name="Straub M.L."/>
            <person name="Kugler V."/>
            <person name="Sacerdot C."/>
            <person name="Uzunov Z."/>
            <person name="Thierry A."/>
            <person name="Weiss S."/>
            <person name="Bleykasten C."/>
            <person name="De Montigny J."/>
            <person name="Jacques N."/>
            <person name="Jung P."/>
            <person name="Lemaire M."/>
            <person name="Mallet S."/>
            <person name="Morel G."/>
            <person name="Richard G.F."/>
            <person name="Sarkar A."/>
            <person name="Savel G."/>
            <person name="Schacherer J."/>
            <person name="Seret M.L."/>
            <person name="Talla E."/>
            <person name="Samson G."/>
            <person name="Jubin C."/>
            <person name="Poulain J."/>
            <person name="Vacherie B."/>
            <person name="Barbe V."/>
            <person name="Pelletier E."/>
            <person name="Sherman D.J."/>
            <person name="Westhof E."/>
            <person name="Weissenbach J."/>
            <person name="Baret P.V."/>
            <person name="Wincker P."/>
            <person name="Gaillardin C."/>
            <person name="Dujon B."/>
            <person name="Souciet J.L."/>
        </authorList>
    </citation>
    <scope>NUCLEOTIDE SEQUENCE [LARGE SCALE GENOMIC DNA]</scope>
    <source>
        <strain evidence="7">ATCC MYA-4447 / BCRC 22081 / CBS 7064 / NBRC 10061 / NRRL Y-12695</strain>
    </source>
</reference>
<keyword evidence="3" id="KW-0576">Peroxisome</keyword>
<evidence type="ECO:0000313" key="7">
    <source>
        <dbReference type="Proteomes" id="UP000005222"/>
    </source>
</evidence>
<keyword evidence="5" id="KW-1133">Transmembrane helix</keyword>
<accession>G8Y447</accession>
<dbReference type="Proteomes" id="UP000005222">
    <property type="component" value="Chromosome M"/>
</dbReference>
<dbReference type="STRING" id="559304.G8Y447"/>
<dbReference type="FunCoup" id="G8Y447">
    <property type="interactions" value="292"/>
</dbReference>
<dbReference type="OMA" id="HSNDSKD"/>
<evidence type="ECO:0000256" key="1">
    <source>
        <dbReference type="ARBA" id="ARBA00004549"/>
    </source>
</evidence>
<evidence type="ECO:0000256" key="3">
    <source>
        <dbReference type="ARBA" id="ARBA00023140"/>
    </source>
</evidence>
<dbReference type="EMBL" id="FO082047">
    <property type="protein sequence ID" value="CCE85465.1"/>
    <property type="molecule type" value="Genomic_DNA"/>
</dbReference>
<keyword evidence="5" id="KW-0812">Transmembrane</keyword>
<dbReference type="Pfam" id="PF04882">
    <property type="entry name" value="Peroxin-3"/>
    <property type="match status" value="1"/>
</dbReference>
<dbReference type="eggNOG" id="KOG4444">
    <property type="taxonomic scope" value="Eukaryota"/>
</dbReference>